<gene>
    <name evidence="4" type="ORF">FIBSPDRAFT_886301</name>
</gene>
<dbReference type="Proteomes" id="UP000076532">
    <property type="component" value="Unassembled WGS sequence"/>
</dbReference>
<evidence type="ECO:0000256" key="2">
    <source>
        <dbReference type="SAM" id="MobiDB-lite"/>
    </source>
</evidence>
<feature type="compositionally biased region" description="Basic residues" evidence="2">
    <location>
        <begin position="477"/>
        <end position="490"/>
    </location>
</feature>
<dbReference type="InterPro" id="IPR009057">
    <property type="entry name" value="Homeodomain-like_sf"/>
</dbReference>
<dbReference type="GO" id="GO:0003677">
    <property type="term" value="F:DNA binding"/>
    <property type="evidence" value="ECO:0007669"/>
    <property type="project" value="UniProtKB-KW"/>
</dbReference>
<accession>A0A166QZV5</accession>
<dbReference type="PANTHER" id="PTHR19303">
    <property type="entry name" value="TRANSPOSON"/>
    <property type="match status" value="1"/>
</dbReference>
<evidence type="ECO:0000313" key="4">
    <source>
        <dbReference type="EMBL" id="KZP27745.1"/>
    </source>
</evidence>
<feature type="region of interest" description="Disordered" evidence="2">
    <location>
        <begin position="351"/>
        <end position="381"/>
    </location>
</feature>
<feature type="domain" description="HTH CENPB-type" evidence="3">
    <location>
        <begin position="63"/>
        <end position="133"/>
    </location>
</feature>
<dbReference type="Gene3D" id="1.10.10.60">
    <property type="entry name" value="Homeodomain-like"/>
    <property type="match status" value="1"/>
</dbReference>
<reference evidence="4 5" key="1">
    <citation type="journal article" date="2016" name="Mol. Biol. Evol.">
        <title>Comparative Genomics of Early-Diverging Mushroom-Forming Fungi Provides Insights into the Origins of Lignocellulose Decay Capabilities.</title>
        <authorList>
            <person name="Nagy L.G."/>
            <person name="Riley R."/>
            <person name="Tritt A."/>
            <person name="Adam C."/>
            <person name="Daum C."/>
            <person name="Floudas D."/>
            <person name="Sun H."/>
            <person name="Yadav J.S."/>
            <person name="Pangilinan J."/>
            <person name="Larsson K.H."/>
            <person name="Matsuura K."/>
            <person name="Barry K."/>
            <person name="Labutti K."/>
            <person name="Kuo R."/>
            <person name="Ohm R.A."/>
            <person name="Bhattacharya S.S."/>
            <person name="Shirouzu T."/>
            <person name="Yoshinaga Y."/>
            <person name="Martin F.M."/>
            <person name="Grigoriev I.V."/>
            <person name="Hibbett D.S."/>
        </authorList>
    </citation>
    <scope>NUCLEOTIDE SEQUENCE [LARGE SCALE GENOMIC DNA]</scope>
    <source>
        <strain evidence="4 5">CBS 109695</strain>
    </source>
</reference>
<name>A0A166QZV5_9AGAM</name>
<dbReference type="PROSITE" id="PS51253">
    <property type="entry name" value="HTH_CENPB"/>
    <property type="match status" value="1"/>
</dbReference>
<sequence>MTRPRGTKAQRHIEAEQKHENLIENALEAIEAGKLNQSTVAQSFGIPKQTLCNRRKGQKSCKESHSHLQALTPEEEEELVQWLREMDSWGLHLWLALVIACAEAIRRERGVTTPLGKRWWSHFTSRHPEHGHGLIEILSDLTLSITIEMKIEPENMYNPDENGFLMGVSWRDHVVMFRRSDLDRQGRHTGAGNAAVPQESCIYADGTFLPPLIIMKGKRPSYAWIKDSLLEKAWIAASPNGWTDNELGLSGLRRSLTLSPARISLAPKTSGKTQPLDVAVFFDYQKAYGRAADEEVRGGVNITKRDFTRILPKAREAAFTRTNIVHGFEQPSIYPFNHNTFDFMRTYYEEQQAQNRHDSCAPETDRNSPSPPPSPSPQPAELAMNQWDALMRSPPATPTKLMEAGHEMRSQLMCQRARSAILSERIRELQGTEQGRSKTADRRRPPGKSRFFDIDTLKEMLEERDAKDREAAERRLCGHGRGRGRGRGRGSRGCGSTRGRGRGRTVATGGDESSGDDWEGEEPESEERDELSPAEDQLPTELLEGFDNEPPVFAYDSNESEKENCPESTGGKRAGTDGDLGAGRRRSKRNA</sequence>
<evidence type="ECO:0000256" key="1">
    <source>
        <dbReference type="ARBA" id="ARBA00023125"/>
    </source>
</evidence>
<feature type="region of interest" description="Disordered" evidence="2">
    <location>
        <begin position="427"/>
        <end position="591"/>
    </location>
</feature>
<dbReference type="InterPro" id="IPR006600">
    <property type="entry name" value="HTH_CenpB_DNA-bd_dom"/>
</dbReference>
<keyword evidence="1" id="KW-0238">DNA-binding</keyword>
<organism evidence="4 5">
    <name type="scientific">Athelia psychrophila</name>
    <dbReference type="NCBI Taxonomy" id="1759441"/>
    <lineage>
        <taxon>Eukaryota</taxon>
        <taxon>Fungi</taxon>
        <taxon>Dikarya</taxon>
        <taxon>Basidiomycota</taxon>
        <taxon>Agaricomycotina</taxon>
        <taxon>Agaricomycetes</taxon>
        <taxon>Agaricomycetidae</taxon>
        <taxon>Atheliales</taxon>
        <taxon>Atheliaceae</taxon>
        <taxon>Athelia</taxon>
    </lineage>
</organism>
<dbReference type="OrthoDB" id="3065080at2759"/>
<dbReference type="SUPFAM" id="SSF46689">
    <property type="entry name" value="Homeodomain-like"/>
    <property type="match status" value="1"/>
</dbReference>
<evidence type="ECO:0000259" key="3">
    <source>
        <dbReference type="PROSITE" id="PS51253"/>
    </source>
</evidence>
<proteinExistence type="predicted"/>
<feature type="compositionally biased region" description="Basic and acidic residues" evidence="2">
    <location>
        <begin position="427"/>
        <end position="476"/>
    </location>
</feature>
<keyword evidence="5" id="KW-1185">Reference proteome</keyword>
<dbReference type="PANTHER" id="PTHR19303:SF74">
    <property type="entry name" value="POGO TRANSPOSABLE ELEMENT WITH KRAB DOMAIN"/>
    <property type="match status" value="1"/>
</dbReference>
<protein>
    <recommendedName>
        <fullName evidence="3">HTH CENPB-type domain-containing protein</fullName>
    </recommendedName>
</protein>
<dbReference type="EMBL" id="KV417507">
    <property type="protein sequence ID" value="KZP27745.1"/>
    <property type="molecule type" value="Genomic_DNA"/>
</dbReference>
<evidence type="ECO:0000313" key="5">
    <source>
        <dbReference type="Proteomes" id="UP000076532"/>
    </source>
</evidence>
<feature type="compositionally biased region" description="Basic and acidic residues" evidence="2">
    <location>
        <begin position="355"/>
        <end position="366"/>
    </location>
</feature>
<feature type="compositionally biased region" description="Pro residues" evidence="2">
    <location>
        <begin position="369"/>
        <end position="378"/>
    </location>
</feature>
<dbReference type="GO" id="GO:0005634">
    <property type="term" value="C:nucleus"/>
    <property type="evidence" value="ECO:0007669"/>
    <property type="project" value="TreeGrafter"/>
</dbReference>
<dbReference type="STRING" id="436010.A0A166QZV5"/>
<dbReference type="AlphaFoldDB" id="A0A166QZV5"/>
<dbReference type="InterPro" id="IPR050863">
    <property type="entry name" value="CenT-Element_Derived"/>
</dbReference>
<feature type="compositionally biased region" description="Acidic residues" evidence="2">
    <location>
        <begin position="513"/>
        <end position="533"/>
    </location>
</feature>